<organism evidence="1 2">
    <name type="scientific">Oikopleura dioica</name>
    <name type="common">Tunicate</name>
    <dbReference type="NCBI Taxonomy" id="34765"/>
    <lineage>
        <taxon>Eukaryota</taxon>
        <taxon>Metazoa</taxon>
        <taxon>Chordata</taxon>
        <taxon>Tunicata</taxon>
        <taxon>Appendicularia</taxon>
        <taxon>Copelata</taxon>
        <taxon>Oikopleuridae</taxon>
        <taxon>Oikopleura</taxon>
    </lineage>
</organism>
<proteinExistence type="predicted"/>
<evidence type="ECO:0000313" key="2">
    <source>
        <dbReference type="Proteomes" id="UP001158576"/>
    </source>
</evidence>
<name>A0ABN7T697_OIKDI</name>
<dbReference type="EMBL" id="OU015567">
    <property type="protein sequence ID" value="CAG5113193.1"/>
    <property type="molecule type" value="Genomic_DNA"/>
</dbReference>
<accession>A0ABN7T697</accession>
<keyword evidence="2" id="KW-1185">Reference proteome</keyword>
<dbReference type="Proteomes" id="UP001158576">
    <property type="component" value="Chromosome 2"/>
</dbReference>
<reference evidence="1 2" key="1">
    <citation type="submission" date="2021-04" db="EMBL/GenBank/DDBJ databases">
        <authorList>
            <person name="Bliznina A."/>
        </authorList>
    </citation>
    <scope>NUCLEOTIDE SEQUENCE [LARGE SCALE GENOMIC DNA]</scope>
</reference>
<evidence type="ECO:0000313" key="1">
    <source>
        <dbReference type="EMBL" id="CAG5113193.1"/>
    </source>
</evidence>
<protein>
    <submittedName>
        <fullName evidence="1">Oidioi.mRNA.OKI2018_I69.chr2.g7321.t1.cds</fullName>
    </submittedName>
</protein>
<gene>
    <name evidence="1" type="ORF">OKIOD_LOCUS16086</name>
</gene>
<sequence length="162" mass="19339">MRNSASVSRSNDFETKRNVELSKLHMIGDVLIHVYRMIADQEYPDRWALNAACCQKAWFKLYLEEADRYYHHQMFSPRSMAAIGSIFAHSLRHMAKILNIYDEWTRNSLKSSLIYKLEQEESENLLDFWCEQEMDPRRRRELIQQCVLKTEIPPAALGHYYF</sequence>